<keyword evidence="3 6" id="KW-0812">Transmembrane</keyword>
<name>A0ABT8DX45_9BURK</name>
<dbReference type="PANTHER" id="PTHR23427">
    <property type="entry name" value="SURFEIT LOCUS PROTEIN"/>
    <property type="match status" value="1"/>
</dbReference>
<reference evidence="7 8" key="1">
    <citation type="submission" date="2023-06" db="EMBL/GenBank/DDBJ databases">
        <title>Pelomonas sp. PFR6 16S ribosomal RNA gene Genome sequencing and assembly.</title>
        <authorList>
            <person name="Woo H."/>
        </authorList>
    </citation>
    <scope>NUCLEOTIDE SEQUENCE [LARGE SCALE GENOMIC DNA]</scope>
    <source>
        <strain evidence="7 8">PFR6</strain>
    </source>
</reference>
<evidence type="ECO:0000256" key="1">
    <source>
        <dbReference type="ARBA" id="ARBA00004370"/>
    </source>
</evidence>
<keyword evidence="5 6" id="KW-0472">Membrane</keyword>
<proteinExistence type="inferred from homology"/>
<keyword evidence="8" id="KW-1185">Reference proteome</keyword>
<keyword evidence="6" id="KW-1003">Cell membrane</keyword>
<feature type="transmembrane region" description="Helical" evidence="6">
    <location>
        <begin position="212"/>
        <end position="232"/>
    </location>
</feature>
<comment type="subcellular location">
    <subcellularLocation>
        <location evidence="6">Cell membrane</location>
        <topology evidence="6">Multi-pass membrane protein</topology>
    </subcellularLocation>
    <subcellularLocation>
        <location evidence="1">Membrane</location>
    </subcellularLocation>
</comment>
<dbReference type="CDD" id="cd06662">
    <property type="entry name" value="SURF1"/>
    <property type="match status" value="1"/>
</dbReference>
<accession>A0ABT8DX45</accession>
<dbReference type="Pfam" id="PF02104">
    <property type="entry name" value="SURF1"/>
    <property type="match status" value="1"/>
</dbReference>
<dbReference type="PANTHER" id="PTHR23427:SF2">
    <property type="entry name" value="SURFEIT LOCUS PROTEIN 1"/>
    <property type="match status" value="1"/>
</dbReference>
<sequence length="243" mass="26680">MSGVTCRRGLIVLLAALLAVALTARLGIWQLDRAAQKRALQAAIDARGAQAPLAATELDAAAEASQLHRRVRLRGHWLAERTVFLDNRPMDGRFGFYIVTPLRLEGRAEAILVQRGWLPRNAQDRSRLPALATPAGTVEIEGRLIAAPSRLYEFEASASGPIRQNLGAAAYAQETGQPLLPLTVLQTGPAGGEDGQLLRDWQPPDLGLQKHYGYAFQWFALSALFLGLYVWFQLIRPRRRAAA</sequence>
<evidence type="ECO:0000256" key="5">
    <source>
        <dbReference type="ARBA" id="ARBA00023136"/>
    </source>
</evidence>
<dbReference type="EMBL" id="JAUHHC010000003">
    <property type="protein sequence ID" value="MDN3921001.1"/>
    <property type="molecule type" value="Genomic_DNA"/>
</dbReference>
<evidence type="ECO:0000256" key="4">
    <source>
        <dbReference type="ARBA" id="ARBA00022989"/>
    </source>
</evidence>
<gene>
    <name evidence="7" type="ORF">QWJ38_11980</name>
</gene>
<evidence type="ECO:0000313" key="7">
    <source>
        <dbReference type="EMBL" id="MDN3921001.1"/>
    </source>
</evidence>
<evidence type="ECO:0000256" key="3">
    <source>
        <dbReference type="ARBA" id="ARBA00022692"/>
    </source>
</evidence>
<comment type="similarity">
    <text evidence="2 6">Belongs to the SURF1 family.</text>
</comment>
<protein>
    <recommendedName>
        <fullName evidence="6">SURF1-like protein</fullName>
    </recommendedName>
</protein>
<dbReference type="PROSITE" id="PS50895">
    <property type="entry name" value="SURF1"/>
    <property type="match status" value="1"/>
</dbReference>
<dbReference type="InterPro" id="IPR045214">
    <property type="entry name" value="Surf1/Surf4"/>
</dbReference>
<dbReference type="RefSeq" id="WP_434063974.1">
    <property type="nucleotide sequence ID" value="NZ_JAUHHC010000003.1"/>
</dbReference>
<keyword evidence="4 6" id="KW-1133">Transmembrane helix</keyword>
<comment type="caution">
    <text evidence="7">The sequence shown here is derived from an EMBL/GenBank/DDBJ whole genome shotgun (WGS) entry which is preliminary data.</text>
</comment>
<dbReference type="InterPro" id="IPR002994">
    <property type="entry name" value="Surf1/Shy1"/>
</dbReference>
<organism evidence="7 8">
    <name type="scientific">Roseateles violae</name>
    <dbReference type="NCBI Taxonomy" id="3058042"/>
    <lineage>
        <taxon>Bacteria</taxon>
        <taxon>Pseudomonadati</taxon>
        <taxon>Pseudomonadota</taxon>
        <taxon>Betaproteobacteria</taxon>
        <taxon>Burkholderiales</taxon>
        <taxon>Sphaerotilaceae</taxon>
        <taxon>Roseateles</taxon>
    </lineage>
</organism>
<comment type="caution">
    <text evidence="6">Lacks conserved residue(s) required for the propagation of feature annotation.</text>
</comment>
<evidence type="ECO:0000313" key="8">
    <source>
        <dbReference type="Proteomes" id="UP001228044"/>
    </source>
</evidence>
<dbReference type="Proteomes" id="UP001228044">
    <property type="component" value="Unassembled WGS sequence"/>
</dbReference>
<evidence type="ECO:0000256" key="2">
    <source>
        <dbReference type="ARBA" id="ARBA00007165"/>
    </source>
</evidence>
<evidence type="ECO:0000256" key="6">
    <source>
        <dbReference type="RuleBase" id="RU363076"/>
    </source>
</evidence>